<evidence type="ECO:0000313" key="1">
    <source>
        <dbReference type="EMBL" id="EGZ23372.1"/>
    </source>
</evidence>
<keyword evidence="2" id="KW-1185">Reference proteome</keyword>
<dbReference type="AlphaFoldDB" id="G4Z009"/>
<evidence type="ECO:0000313" key="2">
    <source>
        <dbReference type="Proteomes" id="UP000002640"/>
    </source>
</evidence>
<dbReference type="GeneID" id="20641305"/>
<dbReference type="InParanoid" id="G4Z009"/>
<dbReference type="Proteomes" id="UP000002640">
    <property type="component" value="Unassembled WGS sequence"/>
</dbReference>
<sequence>MEMDSRSLELMRQQSDLYENKREHSTQQTQYQLLPKQEEMHQRALNGAFLQSYRHLGEAAVNPIRQLQPARGANQGGEQYLWQLGASARSCGFRDKGQHLLVLWLFIRSLSLRDLGLNADAMDKGIRAFWLRAAAALRDPTPSSSKELEDVVSLFLKEMFKGRAPANTAADGTNNVTVPLSRESSVIHVVAHLFLHALTSCTIQRLLLSACTMQSNATSKPQLQERFVLLLSDLYDALDGVLGEVAADMVRGNQALSMPALSQFAALRVEISSLLLSQEVAGSLSEAINSAFQTFVALAREAMIVPINMQQQAKNYAQQQKPFAARPGYNDPEWNQRWLLEPGSLQMARVESATDTATGSLGLADFAQIIYEFGGIDVSIAEDMASASLQSAYSLSSGATATPMTLVLDGKLRVFRALPSGMSSMVSAAGGWSLGDYMATISDDAHILSVDFFLFADVKAIGARQTDRQVSRNASQAVVELRRVGLTIKLEEDGSIGEAGDLFAFVHGTAYSSSYTHQNTSVTQRLQALKLSETSTVDRATVWREAKWAPMWKLQAGFIALPRVGFV</sequence>
<gene>
    <name evidence="1" type="ORF">PHYSODRAFT_295802</name>
</gene>
<dbReference type="KEGG" id="psoj:PHYSODRAFT_295802"/>
<organism evidence="1 2">
    <name type="scientific">Phytophthora sojae (strain P6497)</name>
    <name type="common">Soybean stem and root rot agent</name>
    <name type="synonym">Phytophthora megasperma f. sp. glycines</name>
    <dbReference type="NCBI Taxonomy" id="1094619"/>
    <lineage>
        <taxon>Eukaryota</taxon>
        <taxon>Sar</taxon>
        <taxon>Stramenopiles</taxon>
        <taxon>Oomycota</taxon>
        <taxon>Peronosporomycetes</taxon>
        <taxon>Peronosporales</taxon>
        <taxon>Peronosporaceae</taxon>
        <taxon>Phytophthora</taxon>
    </lineage>
</organism>
<protein>
    <submittedName>
        <fullName evidence="1">Uncharacterized protein</fullName>
    </submittedName>
</protein>
<dbReference type="EMBL" id="JH159152">
    <property type="protein sequence ID" value="EGZ23372.1"/>
    <property type="molecule type" value="Genomic_DNA"/>
</dbReference>
<name>G4Z009_PHYSP</name>
<dbReference type="RefSeq" id="XP_009518660.1">
    <property type="nucleotide sequence ID" value="XM_009520365.1"/>
</dbReference>
<accession>G4Z009</accession>
<reference evidence="1 2" key="1">
    <citation type="journal article" date="2006" name="Science">
        <title>Phytophthora genome sequences uncover evolutionary origins and mechanisms of pathogenesis.</title>
        <authorList>
            <person name="Tyler B.M."/>
            <person name="Tripathy S."/>
            <person name="Zhang X."/>
            <person name="Dehal P."/>
            <person name="Jiang R.H."/>
            <person name="Aerts A."/>
            <person name="Arredondo F.D."/>
            <person name="Baxter L."/>
            <person name="Bensasson D."/>
            <person name="Beynon J.L."/>
            <person name="Chapman J."/>
            <person name="Damasceno C.M."/>
            <person name="Dorrance A.E."/>
            <person name="Dou D."/>
            <person name="Dickerman A.W."/>
            <person name="Dubchak I.L."/>
            <person name="Garbelotto M."/>
            <person name="Gijzen M."/>
            <person name="Gordon S.G."/>
            <person name="Govers F."/>
            <person name="Grunwald N.J."/>
            <person name="Huang W."/>
            <person name="Ivors K.L."/>
            <person name="Jones R.W."/>
            <person name="Kamoun S."/>
            <person name="Krampis K."/>
            <person name="Lamour K.H."/>
            <person name="Lee M.K."/>
            <person name="McDonald W.H."/>
            <person name="Medina M."/>
            <person name="Meijer H.J."/>
            <person name="Nordberg E.K."/>
            <person name="Maclean D.J."/>
            <person name="Ospina-Giraldo M.D."/>
            <person name="Morris P.F."/>
            <person name="Phuntumart V."/>
            <person name="Putnam N.H."/>
            <person name="Rash S."/>
            <person name="Rose J.K."/>
            <person name="Sakihama Y."/>
            <person name="Salamov A.A."/>
            <person name="Savidor A."/>
            <person name="Scheuring C.F."/>
            <person name="Smith B.M."/>
            <person name="Sobral B.W."/>
            <person name="Terry A."/>
            <person name="Torto-Alalibo T.A."/>
            <person name="Win J."/>
            <person name="Xu Z."/>
            <person name="Zhang H."/>
            <person name="Grigoriev I.V."/>
            <person name="Rokhsar D.S."/>
            <person name="Boore J.L."/>
        </authorList>
    </citation>
    <scope>NUCLEOTIDE SEQUENCE [LARGE SCALE GENOMIC DNA]</scope>
    <source>
        <strain evidence="1 2">P6497</strain>
    </source>
</reference>
<proteinExistence type="predicted"/>